<protein>
    <submittedName>
        <fullName evidence="5">Regulatory protein, luxR family</fullName>
    </submittedName>
</protein>
<keyword evidence="2" id="KW-0238">DNA-binding</keyword>
<dbReference type="SUPFAM" id="SSF46894">
    <property type="entry name" value="C-terminal effector domain of the bipartite response regulators"/>
    <property type="match status" value="1"/>
</dbReference>
<keyword evidence="3" id="KW-0804">Transcription</keyword>
<evidence type="ECO:0000313" key="6">
    <source>
        <dbReference type="Proteomes" id="UP000198953"/>
    </source>
</evidence>
<dbReference type="OrthoDB" id="4069167at2"/>
<dbReference type="Gene3D" id="1.10.10.10">
    <property type="entry name" value="Winged helix-like DNA-binding domain superfamily/Winged helix DNA-binding domain"/>
    <property type="match status" value="1"/>
</dbReference>
<evidence type="ECO:0000256" key="1">
    <source>
        <dbReference type="ARBA" id="ARBA00023015"/>
    </source>
</evidence>
<organism evidence="5 6">
    <name type="scientific">Nonomuraea pusilla</name>
    <dbReference type="NCBI Taxonomy" id="46177"/>
    <lineage>
        <taxon>Bacteria</taxon>
        <taxon>Bacillati</taxon>
        <taxon>Actinomycetota</taxon>
        <taxon>Actinomycetes</taxon>
        <taxon>Streptosporangiales</taxon>
        <taxon>Streptosporangiaceae</taxon>
        <taxon>Nonomuraea</taxon>
    </lineage>
</organism>
<evidence type="ECO:0000256" key="3">
    <source>
        <dbReference type="ARBA" id="ARBA00023163"/>
    </source>
</evidence>
<dbReference type="AlphaFoldDB" id="A0A1H8D8V2"/>
<dbReference type="Gene3D" id="3.30.450.40">
    <property type="match status" value="1"/>
</dbReference>
<evidence type="ECO:0000259" key="4">
    <source>
        <dbReference type="PROSITE" id="PS50043"/>
    </source>
</evidence>
<dbReference type="SUPFAM" id="SSF55781">
    <property type="entry name" value="GAF domain-like"/>
    <property type="match status" value="1"/>
</dbReference>
<dbReference type="EMBL" id="FOBF01000021">
    <property type="protein sequence ID" value="SEN03585.1"/>
    <property type="molecule type" value="Genomic_DNA"/>
</dbReference>
<dbReference type="InterPro" id="IPR036388">
    <property type="entry name" value="WH-like_DNA-bd_sf"/>
</dbReference>
<gene>
    <name evidence="5" type="ORF">SAMN05660976_06646</name>
</gene>
<evidence type="ECO:0000256" key="2">
    <source>
        <dbReference type="ARBA" id="ARBA00023125"/>
    </source>
</evidence>
<accession>A0A1H8D8V2</accession>
<dbReference type="InterPro" id="IPR000792">
    <property type="entry name" value="Tscrpt_reg_LuxR_C"/>
</dbReference>
<dbReference type="GO" id="GO:0006355">
    <property type="term" value="P:regulation of DNA-templated transcription"/>
    <property type="evidence" value="ECO:0007669"/>
    <property type="project" value="InterPro"/>
</dbReference>
<dbReference type="InterPro" id="IPR029016">
    <property type="entry name" value="GAF-like_dom_sf"/>
</dbReference>
<keyword evidence="6" id="KW-1185">Reference proteome</keyword>
<dbReference type="GO" id="GO:0003677">
    <property type="term" value="F:DNA binding"/>
    <property type="evidence" value="ECO:0007669"/>
    <property type="project" value="UniProtKB-KW"/>
</dbReference>
<keyword evidence="1" id="KW-0805">Transcription regulation</keyword>
<dbReference type="SMART" id="SM00421">
    <property type="entry name" value="HTH_LUXR"/>
    <property type="match status" value="1"/>
</dbReference>
<evidence type="ECO:0000313" key="5">
    <source>
        <dbReference type="EMBL" id="SEN03585.1"/>
    </source>
</evidence>
<dbReference type="Pfam" id="PF00196">
    <property type="entry name" value="GerE"/>
    <property type="match status" value="1"/>
</dbReference>
<sequence length="276" mass="29559">MVEDSDVFQQALASLQRAAGLPVVFGGMVGERRRITLTEMRGTRTTALNNLAVSSGTGLGGKVLALAKPSAVADYADSTDISHEYDRPVLAESLRAVLAVPVVVDGVVRAVLYGATRQRLAFGDKVLTTGMCVGRELGAELRIRAEVARRLAVAQTSPTAERQSTSALEEVREANAELRTIAHDVADPELRQRLLEVCARLSGGGTPRPAAGVWLSPRELDVLSWVGVGCGNAETARRLGLLPETVKSYLRSAMHKLGTHNRYETVVTARRLGLLP</sequence>
<dbReference type="Proteomes" id="UP000198953">
    <property type="component" value="Unassembled WGS sequence"/>
</dbReference>
<reference evidence="5 6" key="1">
    <citation type="submission" date="2016-10" db="EMBL/GenBank/DDBJ databases">
        <authorList>
            <person name="de Groot N.N."/>
        </authorList>
    </citation>
    <scope>NUCLEOTIDE SEQUENCE [LARGE SCALE GENOMIC DNA]</scope>
    <source>
        <strain evidence="5 6">DSM 43357</strain>
    </source>
</reference>
<dbReference type="PANTHER" id="PTHR44688">
    <property type="entry name" value="DNA-BINDING TRANSCRIPTIONAL ACTIVATOR DEVR_DOSR"/>
    <property type="match status" value="1"/>
</dbReference>
<name>A0A1H8D8V2_9ACTN</name>
<dbReference type="InterPro" id="IPR016032">
    <property type="entry name" value="Sig_transdc_resp-reg_C-effctor"/>
</dbReference>
<dbReference type="RefSeq" id="WP_055508702.1">
    <property type="nucleotide sequence ID" value="NZ_BBZG01000006.1"/>
</dbReference>
<feature type="domain" description="HTH luxR-type" evidence="4">
    <location>
        <begin position="208"/>
        <end position="273"/>
    </location>
</feature>
<dbReference type="PROSITE" id="PS50043">
    <property type="entry name" value="HTH_LUXR_2"/>
    <property type="match status" value="1"/>
</dbReference>
<dbReference type="CDD" id="cd06170">
    <property type="entry name" value="LuxR_C_like"/>
    <property type="match status" value="1"/>
</dbReference>
<proteinExistence type="predicted"/>
<dbReference type="STRING" id="46177.SAMN05660976_06646"/>
<dbReference type="PRINTS" id="PR00038">
    <property type="entry name" value="HTHLUXR"/>
</dbReference>
<dbReference type="PANTHER" id="PTHR44688:SF16">
    <property type="entry name" value="DNA-BINDING TRANSCRIPTIONAL ACTIVATOR DEVR_DOSR"/>
    <property type="match status" value="1"/>
</dbReference>